<dbReference type="Pfam" id="PF00069">
    <property type="entry name" value="Pkinase"/>
    <property type="match status" value="1"/>
</dbReference>
<evidence type="ECO:0000313" key="2">
    <source>
        <dbReference type="EMBL" id="EFC39079.1"/>
    </source>
</evidence>
<dbReference type="GO" id="GO:0005634">
    <property type="term" value="C:nucleus"/>
    <property type="evidence" value="ECO:0007669"/>
    <property type="project" value="TreeGrafter"/>
</dbReference>
<dbReference type="EMBL" id="GG738902">
    <property type="protein sequence ID" value="EFC39079.1"/>
    <property type="molecule type" value="Genomic_DNA"/>
</dbReference>
<dbReference type="SUPFAM" id="SSF56112">
    <property type="entry name" value="Protein kinase-like (PK-like)"/>
    <property type="match status" value="1"/>
</dbReference>
<dbReference type="OMA" id="PISEQRY"/>
<dbReference type="GO" id="GO:0004674">
    <property type="term" value="F:protein serine/threonine kinase activity"/>
    <property type="evidence" value="ECO:0007669"/>
    <property type="project" value="TreeGrafter"/>
</dbReference>
<dbReference type="GO" id="GO:0005737">
    <property type="term" value="C:cytoplasm"/>
    <property type="evidence" value="ECO:0007669"/>
    <property type="project" value="TreeGrafter"/>
</dbReference>
<dbReference type="Gene3D" id="1.10.510.10">
    <property type="entry name" value="Transferase(Phosphotransferase) domain 1"/>
    <property type="match status" value="1"/>
</dbReference>
<dbReference type="InterPro" id="IPR000719">
    <property type="entry name" value="Prot_kinase_dom"/>
</dbReference>
<dbReference type="GO" id="GO:0044773">
    <property type="term" value="P:mitotic DNA damage checkpoint signaling"/>
    <property type="evidence" value="ECO:0007669"/>
    <property type="project" value="TreeGrafter"/>
</dbReference>
<sequence length="194" mass="22436">MDYYENGSLHDYFIRKNNKPPSANMIKSIMTQVLDALMYMKQNFNMVHRDIKPGNILVRRIENDSIDICLADFGMAKNTPGLSENSSLSRAKGTEGFIAPEIYRPISEQRYSLASDIFALGATLFKLMTRISLNEFPYFQWSLDEPTKRNHSSKLEEMIYKMLKINTSTPHELIQNISKMFITDTKLDFNCEIL</sequence>
<dbReference type="GeneID" id="8858115"/>
<dbReference type="PROSITE" id="PS50011">
    <property type="entry name" value="PROTEIN_KINASE_DOM"/>
    <property type="match status" value="1"/>
</dbReference>
<dbReference type="AlphaFoldDB" id="D2VVP8"/>
<dbReference type="InterPro" id="IPR011009">
    <property type="entry name" value="Kinase-like_dom_sf"/>
</dbReference>
<gene>
    <name evidence="2" type="ORF">NAEGRDRAFT_73097</name>
</gene>
<evidence type="ECO:0000313" key="3">
    <source>
        <dbReference type="Proteomes" id="UP000006671"/>
    </source>
</evidence>
<proteinExistence type="predicted"/>
<name>D2VVP8_NAEGR</name>
<dbReference type="RefSeq" id="XP_002671823.1">
    <property type="nucleotide sequence ID" value="XM_002671777.1"/>
</dbReference>
<dbReference type="PANTHER" id="PTHR44167:SF18">
    <property type="entry name" value="PROTEIN KINASE DOMAIN-CONTAINING PROTEIN"/>
    <property type="match status" value="1"/>
</dbReference>
<dbReference type="eggNOG" id="KOG0032">
    <property type="taxonomic scope" value="Eukaryota"/>
</dbReference>
<dbReference type="SMART" id="SM00220">
    <property type="entry name" value="S_TKc"/>
    <property type="match status" value="1"/>
</dbReference>
<dbReference type="Proteomes" id="UP000006671">
    <property type="component" value="Unassembled WGS sequence"/>
</dbReference>
<organism evidence="3">
    <name type="scientific">Naegleria gruberi</name>
    <name type="common">Amoeba</name>
    <dbReference type="NCBI Taxonomy" id="5762"/>
    <lineage>
        <taxon>Eukaryota</taxon>
        <taxon>Discoba</taxon>
        <taxon>Heterolobosea</taxon>
        <taxon>Tetramitia</taxon>
        <taxon>Eutetramitia</taxon>
        <taxon>Vahlkampfiidae</taxon>
        <taxon>Naegleria</taxon>
    </lineage>
</organism>
<dbReference type="OrthoDB" id="193860at2759"/>
<keyword evidence="3" id="KW-1185">Reference proteome</keyword>
<dbReference type="VEuPathDB" id="AmoebaDB:NAEGRDRAFT_73097"/>
<dbReference type="InParanoid" id="D2VVP8"/>
<dbReference type="KEGG" id="ngr:NAEGRDRAFT_73097"/>
<protein>
    <submittedName>
        <fullName evidence="2">Predicted protein</fullName>
    </submittedName>
</protein>
<dbReference type="STRING" id="5762.D2VVP8"/>
<dbReference type="GO" id="GO:0005524">
    <property type="term" value="F:ATP binding"/>
    <property type="evidence" value="ECO:0007669"/>
    <property type="project" value="InterPro"/>
</dbReference>
<feature type="domain" description="Protein kinase" evidence="1">
    <location>
        <begin position="1"/>
        <end position="194"/>
    </location>
</feature>
<dbReference type="InterPro" id="IPR008271">
    <property type="entry name" value="Ser/Thr_kinase_AS"/>
</dbReference>
<dbReference type="PANTHER" id="PTHR44167">
    <property type="entry name" value="OVARIAN-SPECIFIC SERINE/THREONINE-PROTEIN KINASE LOK-RELATED"/>
    <property type="match status" value="1"/>
</dbReference>
<reference evidence="2 3" key="1">
    <citation type="journal article" date="2010" name="Cell">
        <title>The genome of Naegleria gruberi illuminates early eukaryotic versatility.</title>
        <authorList>
            <person name="Fritz-Laylin L.K."/>
            <person name="Prochnik S.E."/>
            <person name="Ginger M.L."/>
            <person name="Dacks J.B."/>
            <person name="Carpenter M.L."/>
            <person name="Field M.C."/>
            <person name="Kuo A."/>
            <person name="Paredez A."/>
            <person name="Chapman J."/>
            <person name="Pham J."/>
            <person name="Shu S."/>
            <person name="Neupane R."/>
            <person name="Cipriano M."/>
            <person name="Mancuso J."/>
            <person name="Tu H."/>
            <person name="Salamov A."/>
            <person name="Lindquist E."/>
            <person name="Shapiro H."/>
            <person name="Lucas S."/>
            <person name="Grigoriev I.V."/>
            <person name="Cande W.Z."/>
            <person name="Fulton C."/>
            <person name="Rokhsar D.S."/>
            <person name="Dawson S.C."/>
        </authorList>
    </citation>
    <scope>NUCLEOTIDE SEQUENCE [LARGE SCALE GENOMIC DNA]</scope>
    <source>
        <strain evidence="2 3">NEG-M</strain>
    </source>
</reference>
<accession>D2VVP8</accession>
<evidence type="ECO:0000259" key="1">
    <source>
        <dbReference type="PROSITE" id="PS50011"/>
    </source>
</evidence>
<dbReference type="PROSITE" id="PS00108">
    <property type="entry name" value="PROTEIN_KINASE_ST"/>
    <property type="match status" value="1"/>
</dbReference>